<proteinExistence type="predicted"/>
<dbReference type="EMBL" id="FR719190">
    <property type="protein sequence ID" value="CBX80465.1"/>
    <property type="molecule type" value="Genomic_DNA"/>
</dbReference>
<reference evidence="1" key="1">
    <citation type="journal article" date="2011" name="J. Bacteriol.">
        <title>Genome Sequence of an Erwinia amylovora Strain with Pathogenicity Restricted to Rubus Plants.</title>
        <authorList>
            <person name="Powney R."/>
            <person name="Smits T.H."/>
            <person name="Sawbridge T."/>
            <person name="Frey B."/>
            <person name="Blom J."/>
            <person name="Frey J.E."/>
            <person name="Plummer K.M."/>
            <person name="Beer S.V."/>
            <person name="Luck J."/>
            <person name="Duffy B."/>
            <person name="Rodoni B."/>
        </authorList>
    </citation>
    <scope>NUCLEOTIDE SEQUENCE</scope>
    <source>
        <strain evidence="1">ATCC BAA-2158</strain>
    </source>
</reference>
<sequence>MVSTFEHHSLPAVVTVFPEKLYLFNPEHQQSYRHYPAKDMSDTFIHEFTHAAAVTQDYMYLTYNTDGTAISAQDMSKEFDRNIAMKSYNEDLDFLFQQYFSSLGKDIPADLSNYLKSNSALKSYILMNNAASYEVFLRDIAKLVSTGGS</sequence>
<organism evidence="1">
    <name type="scientific">Erwinia amylovora ATCC BAA-2158</name>
    <dbReference type="NCBI Taxonomy" id="889211"/>
    <lineage>
        <taxon>Bacteria</taxon>
        <taxon>Pseudomonadati</taxon>
        <taxon>Pseudomonadota</taxon>
        <taxon>Gammaproteobacteria</taxon>
        <taxon>Enterobacterales</taxon>
        <taxon>Erwiniaceae</taxon>
        <taxon>Erwinia</taxon>
    </lineage>
</organism>
<evidence type="ECO:0000313" key="1">
    <source>
        <dbReference type="EMBL" id="CBX80465.1"/>
    </source>
</evidence>
<gene>
    <name evidence="1" type="ORF">EAIL5_1645</name>
</gene>
<accession>E5B4R2</accession>
<protein>
    <submittedName>
        <fullName evidence="1">Uncharacterized protein</fullName>
    </submittedName>
</protein>
<dbReference type="AlphaFoldDB" id="E5B4R2"/>
<name>E5B4R2_ERWAM</name>